<dbReference type="Gene3D" id="1.10.8.60">
    <property type="match status" value="1"/>
</dbReference>
<dbReference type="PRINTS" id="PR00819">
    <property type="entry name" value="CBXCFQXSUPER"/>
</dbReference>
<evidence type="ECO:0000256" key="2">
    <source>
        <dbReference type="ARBA" id="ARBA00022741"/>
    </source>
</evidence>
<dbReference type="RefSeq" id="XP_062656676.1">
    <property type="nucleotide sequence ID" value="XM_062807659.1"/>
</dbReference>
<comment type="caution">
    <text evidence="6">The sequence shown here is derived from an EMBL/GenBank/DDBJ whole genome shotgun (WGS) entry which is preliminary data.</text>
</comment>
<reference evidence="6" key="1">
    <citation type="journal article" date="2023" name="Mol. Phylogenet. Evol.">
        <title>Genome-scale phylogeny and comparative genomics of the fungal order Sordariales.</title>
        <authorList>
            <person name="Hensen N."/>
            <person name="Bonometti L."/>
            <person name="Westerberg I."/>
            <person name="Brannstrom I.O."/>
            <person name="Guillou S."/>
            <person name="Cros-Aarteil S."/>
            <person name="Calhoun S."/>
            <person name="Haridas S."/>
            <person name="Kuo A."/>
            <person name="Mondo S."/>
            <person name="Pangilinan J."/>
            <person name="Riley R."/>
            <person name="LaButti K."/>
            <person name="Andreopoulos B."/>
            <person name="Lipzen A."/>
            <person name="Chen C."/>
            <person name="Yan M."/>
            <person name="Daum C."/>
            <person name="Ng V."/>
            <person name="Clum A."/>
            <person name="Steindorff A."/>
            <person name="Ohm R.A."/>
            <person name="Martin F."/>
            <person name="Silar P."/>
            <person name="Natvig D.O."/>
            <person name="Lalanne C."/>
            <person name="Gautier V."/>
            <person name="Ament-Velasquez S.L."/>
            <person name="Kruys A."/>
            <person name="Hutchinson M.I."/>
            <person name="Powell A.J."/>
            <person name="Barry K."/>
            <person name="Miller A.N."/>
            <person name="Grigoriev I.V."/>
            <person name="Debuchy R."/>
            <person name="Gladieux P."/>
            <person name="Hiltunen Thoren M."/>
            <person name="Johannesson H."/>
        </authorList>
    </citation>
    <scope>NUCLEOTIDE SEQUENCE</scope>
    <source>
        <strain evidence="6">CBS 168.71</strain>
    </source>
</reference>
<feature type="compositionally biased region" description="Acidic residues" evidence="4">
    <location>
        <begin position="266"/>
        <end position="285"/>
    </location>
</feature>
<evidence type="ECO:0000256" key="4">
    <source>
        <dbReference type="SAM" id="MobiDB-lite"/>
    </source>
</evidence>
<accession>A0AAE0LPZ5</accession>
<evidence type="ECO:0000313" key="6">
    <source>
        <dbReference type="EMBL" id="KAK3293162.1"/>
    </source>
</evidence>
<dbReference type="Proteomes" id="UP001278766">
    <property type="component" value="Unassembled WGS sequence"/>
</dbReference>
<protein>
    <submittedName>
        <fullName evidence="6">P-loop containing nucleoside triphosphate hydrolase protein</fullName>
    </submittedName>
</protein>
<feature type="compositionally biased region" description="Low complexity" evidence="4">
    <location>
        <begin position="55"/>
        <end position="89"/>
    </location>
</feature>
<dbReference type="Pfam" id="PF00004">
    <property type="entry name" value="AAA"/>
    <property type="match status" value="2"/>
</dbReference>
<dbReference type="SMART" id="SM00382">
    <property type="entry name" value="AAA"/>
    <property type="match status" value="2"/>
</dbReference>
<dbReference type="PANTHER" id="PTHR43392">
    <property type="entry name" value="AAA-TYPE ATPASE FAMILY PROTEIN / ANKYRIN REPEAT FAMILY PROTEIN"/>
    <property type="match status" value="1"/>
</dbReference>
<name>A0AAE0LPZ5_9PEZI</name>
<feature type="domain" description="AAA+ ATPase" evidence="5">
    <location>
        <begin position="930"/>
        <end position="1066"/>
    </location>
</feature>
<dbReference type="InterPro" id="IPR000641">
    <property type="entry name" value="CbxX/CfxQ"/>
</dbReference>
<evidence type="ECO:0000259" key="5">
    <source>
        <dbReference type="SMART" id="SM00382"/>
    </source>
</evidence>
<dbReference type="Pfam" id="PF17866">
    <property type="entry name" value="AAA_lid_6"/>
    <property type="match status" value="1"/>
</dbReference>
<keyword evidence="2" id="KW-0547">Nucleotide-binding</keyword>
<comment type="similarity">
    <text evidence="1">Belongs to the CbxX/CfxQ family.</text>
</comment>
<reference evidence="6" key="2">
    <citation type="submission" date="2023-06" db="EMBL/GenBank/DDBJ databases">
        <authorList>
            <consortium name="Lawrence Berkeley National Laboratory"/>
            <person name="Haridas S."/>
            <person name="Hensen N."/>
            <person name="Bonometti L."/>
            <person name="Westerberg I."/>
            <person name="Brannstrom I.O."/>
            <person name="Guillou S."/>
            <person name="Cros-Aarteil S."/>
            <person name="Calhoun S."/>
            <person name="Kuo A."/>
            <person name="Mondo S."/>
            <person name="Pangilinan J."/>
            <person name="Riley R."/>
            <person name="Labutti K."/>
            <person name="Andreopoulos B."/>
            <person name="Lipzen A."/>
            <person name="Chen C."/>
            <person name="Yanf M."/>
            <person name="Daum C."/>
            <person name="Ng V."/>
            <person name="Clum A."/>
            <person name="Steindorff A."/>
            <person name="Ohm R."/>
            <person name="Martin F."/>
            <person name="Silar P."/>
            <person name="Natvig D."/>
            <person name="Lalanne C."/>
            <person name="Gautier V."/>
            <person name="Ament-Velasquez S.L."/>
            <person name="Kruys A."/>
            <person name="Hutchinson M.I."/>
            <person name="Powell A.J."/>
            <person name="Barry K."/>
            <person name="Miller A.N."/>
            <person name="Grigoriev I.V."/>
            <person name="Debuchy R."/>
            <person name="Gladieux P."/>
            <person name="Thoren M.H."/>
            <person name="Johannesson H."/>
        </authorList>
    </citation>
    <scope>NUCLEOTIDE SEQUENCE</scope>
    <source>
        <strain evidence="6">CBS 168.71</strain>
    </source>
</reference>
<feature type="region of interest" description="Disordered" evidence="4">
    <location>
        <begin position="1129"/>
        <end position="1154"/>
    </location>
</feature>
<feature type="compositionally biased region" description="Basic and acidic residues" evidence="4">
    <location>
        <begin position="1132"/>
        <end position="1154"/>
    </location>
</feature>
<dbReference type="GeneID" id="87844607"/>
<dbReference type="PANTHER" id="PTHR43392:SF2">
    <property type="entry name" value="AAA-TYPE ATPASE FAMILY PROTEIN _ ANKYRIN REPEAT FAMILY PROTEIN"/>
    <property type="match status" value="1"/>
</dbReference>
<dbReference type="InterPro" id="IPR003593">
    <property type="entry name" value="AAA+_ATPase"/>
</dbReference>
<feature type="domain" description="AAA+ ATPase" evidence="5">
    <location>
        <begin position="652"/>
        <end position="793"/>
    </location>
</feature>
<dbReference type="GO" id="GO:0005524">
    <property type="term" value="F:ATP binding"/>
    <property type="evidence" value="ECO:0007669"/>
    <property type="project" value="UniProtKB-KW"/>
</dbReference>
<proteinExistence type="inferred from homology"/>
<dbReference type="FunFam" id="3.40.50.300:FF:000216">
    <property type="entry name" value="Type VII secretion ATPase EccA"/>
    <property type="match status" value="2"/>
</dbReference>
<dbReference type="InterPro" id="IPR041627">
    <property type="entry name" value="AAA_lid_6"/>
</dbReference>
<feature type="region of interest" description="Disordered" evidence="4">
    <location>
        <begin position="1"/>
        <end position="314"/>
    </location>
</feature>
<dbReference type="CDD" id="cd00009">
    <property type="entry name" value="AAA"/>
    <property type="match status" value="1"/>
</dbReference>
<dbReference type="SUPFAM" id="SSF52540">
    <property type="entry name" value="P-loop containing nucleoside triphosphate hydrolases"/>
    <property type="match status" value="2"/>
</dbReference>
<dbReference type="InterPro" id="IPR003959">
    <property type="entry name" value="ATPase_AAA_core"/>
</dbReference>
<keyword evidence="7" id="KW-1185">Reference proteome</keyword>
<feature type="compositionally biased region" description="Basic and acidic residues" evidence="4">
    <location>
        <begin position="44"/>
        <end position="53"/>
    </location>
</feature>
<dbReference type="InterPro" id="IPR050773">
    <property type="entry name" value="CbxX/CfxQ_RuBisCO_ESX"/>
</dbReference>
<keyword evidence="3" id="KW-0067">ATP-binding</keyword>
<feature type="compositionally biased region" description="Basic and acidic residues" evidence="4">
    <location>
        <begin position="96"/>
        <end position="116"/>
    </location>
</feature>
<dbReference type="InterPro" id="IPR027417">
    <property type="entry name" value="P-loop_NTPase"/>
</dbReference>
<dbReference type="Gene3D" id="3.40.50.300">
    <property type="entry name" value="P-loop containing nucleotide triphosphate hydrolases"/>
    <property type="match status" value="2"/>
</dbReference>
<feature type="compositionally biased region" description="Basic and acidic residues" evidence="4">
    <location>
        <begin position="286"/>
        <end position="301"/>
    </location>
</feature>
<dbReference type="EMBL" id="JAUEPN010000006">
    <property type="protein sequence ID" value="KAK3293162.1"/>
    <property type="molecule type" value="Genomic_DNA"/>
</dbReference>
<evidence type="ECO:0000256" key="3">
    <source>
        <dbReference type="ARBA" id="ARBA00022840"/>
    </source>
</evidence>
<gene>
    <name evidence="6" type="ORF">B0H64DRAFT_465203</name>
</gene>
<dbReference type="AlphaFoldDB" id="A0AAE0LPZ5"/>
<organism evidence="6 7">
    <name type="scientific">Chaetomium fimeti</name>
    <dbReference type="NCBI Taxonomy" id="1854472"/>
    <lineage>
        <taxon>Eukaryota</taxon>
        <taxon>Fungi</taxon>
        <taxon>Dikarya</taxon>
        <taxon>Ascomycota</taxon>
        <taxon>Pezizomycotina</taxon>
        <taxon>Sordariomycetes</taxon>
        <taxon>Sordariomycetidae</taxon>
        <taxon>Sordariales</taxon>
        <taxon>Chaetomiaceae</taxon>
        <taxon>Chaetomium</taxon>
    </lineage>
</organism>
<dbReference type="GO" id="GO:0016887">
    <property type="term" value="F:ATP hydrolysis activity"/>
    <property type="evidence" value="ECO:0007669"/>
    <property type="project" value="InterPro"/>
</dbReference>
<evidence type="ECO:0000256" key="1">
    <source>
        <dbReference type="ARBA" id="ARBA00010378"/>
    </source>
</evidence>
<evidence type="ECO:0000313" key="7">
    <source>
        <dbReference type="Proteomes" id="UP001278766"/>
    </source>
</evidence>
<sequence>MATSEDDSTRQEPPNQPLDVITDRPSEDTTQDSSSDPHNPHNPPSKDEVDGKPCVDSVDSNDSSLDSCPSESSSSGSSTNDAASDTSGSGVSEDDHDTKTTEPKTSDADIEKKTDTANEQPPDEEPGPDPGRSPSAGEGTSTEDGNLADESIITDAESPGIAQDAAEQGVQEPSDDTDAVLNAKPDQYVSVASQTDHDPKFDPENDNIVEDNNHVEDDNAPTTDQAPDPSRPGDSPDVGNDPGGGNGEAPDRSPEPSEAGDAPEVNNDDAPEVNNESENDNEAENDNAREVDDAPDGDRTPEVTVEPGPPYEDSAITTRLRKMDDTSPSREEWVLRKEKSGKDNEALDGLMLKYGLEEVKAHFLWVYDQAQTTLDQEGTLWDLTNLHACFLEGGKNTRTMVLNLYMKLLQSLSLVEADLVARGSSGDYLGDTWDNATEYGNRGILHVETPECADFKPLKSTLARRFKKSKAEKQPVVVFHIPYPAEEATDYILEPEDQVPSMHAIPVRQTQDQMLATLTAEMKEEIVHKTVEGGWDGPVFQRFIQRATTKGDLRSTDIVSKSADGLAARRIKRRIAENEGRAPKPAGDVYYTKSDLLGATAVELGYQSAAWAELEKMIGMEDVKESVRELLAEAALSRRLELEGKSALGAWSNRRCFIGPPGTGKTTAARLYGQILKELDLLENDTIIEKRASDLVGAYVGWSEHATQKAFKKASGGVLIIDDFHLLFPNTMHNTNGSDVFRAAVIDTIVAEIDPNTTRKQAVILIGYPESMTEAFETSNPGLSRRFPMAQAFRFHNYDDAELKQILHLKLATHNLTLTPTAAQVAEEMLSVARHRPNFGNGGAVETLLQTAQLARNARCATVAVDADLDLTLLPSDFDPDWQRAAEAARRCAALFREMQGMGGVLGQFQGYQAMTARMRARGLDPRPHVPWALVFRGPPGTGKTTVARKMARVYYDMGFLAGAEIVECSVADLISSHVGGSAKRVIRMFERALGKVLFIDEAYRLAEARADDAIGEIVDCMTKERFCGKLVVVLAGYKEEMDDLMRCNRGLRSRFATNVDFKPMKAADALQLLQTHLAKVDIVLGGIARSSRETILDLLTKLSRSRSWANGRDVIALSRTIVQEAYTMGKSHTEKDHKGDQGSKDKAEKQDKVVFHADDLISVLRQKLRNAKDEGDNDN</sequence>
<keyword evidence="6" id="KW-0378">Hydrolase</keyword>